<evidence type="ECO:0000313" key="7">
    <source>
        <dbReference type="EMBL" id="GAA4401020.1"/>
    </source>
</evidence>
<feature type="domain" description="Histidine kinase" evidence="6">
    <location>
        <begin position="661"/>
        <end position="889"/>
    </location>
</feature>
<evidence type="ECO:0000256" key="5">
    <source>
        <dbReference type="ARBA" id="ARBA00022777"/>
    </source>
</evidence>
<keyword evidence="5" id="KW-0418">Kinase</keyword>
<evidence type="ECO:0000256" key="4">
    <source>
        <dbReference type="ARBA" id="ARBA00022679"/>
    </source>
</evidence>
<dbReference type="Proteomes" id="UP001500936">
    <property type="component" value="Unassembled WGS sequence"/>
</dbReference>
<dbReference type="Pfam" id="PF00512">
    <property type="entry name" value="HisKA"/>
    <property type="match status" value="1"/>
</dbReference>
<dbReference type="InterPro" id="IPR003594">
    <property type="entry name" value="HATPase_dom"/>
</dbReference>
<evidence type="ECO:0000313" key="8">
    <source>
        <dbReference type="Proteomes" id="UP001500936"/>
    </source>
</evidence>
<dbReference type="PRINTS" id="PR00344">
    <property type="entry name" value="BCTRLSENSOR"/>
</dbReference>
<proteinExistence type="predicted"/>
<dbReference type="Gene3D" id="3.30.450.20">
    <property type="entry name" value="PAS domain"/>
    <property type="match status" value="5"/>
</dbReference>
<dbReference type="InterPro" id="IPR036890">
    <property type="entry name" value="HATPase_C_sf"/>
</dbReference>
<dbReference type="PANTHER" id="PTHR43304">
    <property type="entry name" value="PHYTOCHROME-LIKE PROTEIN CPH1"/>
    <property type="match status" value="1"/>
</dbReference>
<dbReference type="CDD" id="cd00130">
    <property type="entry name" value="PAS"/>
    <property type="match status" value="1"/>
</dbReference>
<accession>A0ABP8K647</accession>
<dbReference type="Gene3D" id="1.10.287.130">
    <property type="match status" value="1"/>
</dbReference>
<dbReference type="InterPro" id="IPR003661">
    <property type="entry name" value="HisK_dim/P_dom"/>
</dbReference>
<keyword evidence="3" id="KW-0597">Phosphoprotein</keyword>
<dbReference type="SUPFAM" id="SSF55874">
    <property type="entry name" value="ATPase domain of HSP90 chaperone/DNA topoisomerase II/histidine kinase"/>
    <property type="match status" value="1"/>
</dbReference>
<protein>
    <recommendedName>
        <fullName evidence="2">histidine kinase</fullName>
        <ecNumber evidence="2">2.7.13.3</ecNumber>
    </recommendedName>
</protein>
<comment type="catalytic activity">
    <reaction evidence="1">
        <text>ATP + protein L-histidine = ADP + protein N-phospho-L-histidine.</text>
        <dbReference type="EC" id="2.7.13.3"/>
    </reaction>
</comment>
<dbReference type="InterPro" id="IPR052162">
    <property type="entry name" value="Sensor_kinase/Photoreceptor"/>
</dbReference>
<reference evidence="8" key="1">
    <citation type="journal article" date="2019" name="Int. J. Syst. Evol. Microbiol.">
        <title>The Global Catalogue of Microorganisms (GCM) 10K type strain sequencing project: providing services to taxonomists for standard genome sequencing and annotation.</title>
        <authorList>
            <consortium name="The Broad Institute Genomics Platform"/>
            <consortium name="The Broad Institute Genome Sequencing Center for Infectious Disease"/>
            <person name="Wu L."/>
            <person name="Ma J."/>
        </authorList>
    </citation>
    <scope>NUCLEOTIDE SEQUENCE [LARGE SCALE GENOMIC DNA]</scope>
    <source>
        <strain evidence="8">JCM 17925</strain>
    </source>
</reference>
<evidence type="ECO:0000256" key="2">
    <source>
        <dbReference type="ARBA" id="ARBA00012438"/>
    </source>
</evidence>
<organism evidence="7 8">
    <name type="scientific">Nibrella viscosa</name>
    <dbReference type="NCBI Taxonomy" id="1084524"/>
    <lineage>
        <taxon>Bacteria</taxon>
        <taxon>Pseudomonadati</taxon>
        <taxon>Bacteroidota</taxon>
        <taxon>Cytophagia</taxon>
        <taxon>Cytophagales</taxon>
        <taxon>Spirosomataceae</taxon>
        <taxon>Nibrella</taxon>
    </lineage>
</organism>
<dbReference type="Pfam" id="PF13188">
    <property type="entry name" value="PAS_8"/>
    <property type="match status" value="1"/>
</dbReference>
<comment type="caution">
    <text evidence="7">The sequence shown here is derived from an EMBL/GenBank/DDBJ whole genome shotgun (WGS) entry which is preliminary data.</text>
</comment>
<dbReference type="InterPro" id="IPR000014">
    <property type="entry name" value="PAS"/>
</dbReference>
<dbReference type="EC" id="2.7.13.3" evidence="2"/>
<dbReference type="EMBL" id="BAABHB010000002">
    <property type="protein sequence ID" value="GAA4401020.1"/>
    <property type="molecule type" value="Genomic_DNA"/>
</dbReference>
<keyword evidence="4" id="KW-0808">Transferase</keyword>
<dbReference type="RefSeq" id="WP_345265503.1">
    <property type="nucleotide sequence ID" value="NZ_BAABHB010000002.1"/>
</dbReference>
<dbReference type="InterPro" id="IPR004358">
    <property type="entry name" value="Sig_transdc_His_kin-like_C"/>
</dbReference>
<dbReference type="PANTHER" id="PTHR43304:SF1">
    <property type="entry name" value="PAC DOMAIN-CONTAINING PROTEIN"/>
    <property type="match status" value="1"/>
</dbReference>
<dbReference type="SMART" id="SM00387">
    <property type="entry name" value="HATPase_c"/>
    <property type="match status" value="1"/>
</dbReference>
<dbReference type="SUPFAM" id="SSF47384">
    <property type="entry name" value="Homodimeric domain of signal transducing histidine kinase"/>
    <property type="match status" value="1"/>
</dbReference>
<evidence type="ECO:0000256" key="3">
    <source>
        <dbReference type="ARBA" id="ARBA00022553"/>
    </source>
</evidence>
<gene>
    <name evidence="7" type="ORF">GCM10023187_14780</name>
</gene>
<evidence type="ECO:0000256" key="1">
    <source>
        <dbReference type="ARBA" id="ARBA00000085"/>
    </source>
</evidence>
<dbReference type="Pfam" id="PF02518">
    <property type="entry name" value="HATPase_c"/>
    <property type="match status" value="1"/>
</dbReference>
<dbReference type="CDD" id="cd00082">
    <property type="entry name" value="HisKA"/>
    <property type="match status" value="1"/>
</dbReference>
<dbReference type="InterPro" id="IPR035965">
    <property type="entry name" value="PAS-like_dom_sf"/>
</dbReference>
<name>A0ABP8K647_9BACT</name>
<keyword evidence="8" id="KW-1185">Reference proteome</keyword>
<dbReference type="SMART" id="SM00388">
    <property type="entry name" value="HisKA"/>
    <property type="match status" value="1"/>
</dbReference>
<evidence type="ECO:0000259" key="6">
    <source>
        <dbReference type="PROSITE" id="PS50109"/>
    </source>
</evidence>
<sequence length="889" mass="100609">MTATPSPIPSHLLQSILDCSLNGIMVYQSLCNELEQIIDFRLLFLNKPAEADLDIPALQVVGQTLLTLFPDAARTPVFDQFQTVIETGKSARFEVSYRFPGRSSSQWLDISAVRLENYLVMSYLDITGRKTTELQLRQENDLHNHALNSTANGIVLCRGIRDKQQRLVDLQPVLINEAGIQLLGLAREVIMERTALMLVDDKSYHLFIQQLLNVLETGRELHNERYVAWTARWYSIQACRYDTDLLSVSISDVTHTKKAEFSREEQNRLLSKVMNTVQSGIMLCQAVRDADNTLVDFQVTFCNEKCLELTGFSRQQLLTTTMLTLDPAGKNSGIFDSYARVVETGVPVRTENYFEQAGVWLDNSVQKFGDGVVASISDVTALKTTAINYKQTAARLQNVLDASLTGISVLKPIRNATGQVFDFVVTLTNEATASTTGITKEAITGQYLLSVMPFHREFGLFDRYVAVATKKKSERFKWHIEQVDRWFDMSVIYQDDELVVTFLDITTSKHLQIAQQKQAQLLQGVLDGALNSIIVYEAVRDDQGQIDDFRVILFNKTAPQFFPVPDKQLTGMRLTQLYPPTKERGMFAPCVRVVETGEPYRAILEYPEYNLAVDLSISRFGDGIIVGANNVTDIRRYQRELERSNQELKRSNDNLEEFAYVASHDLQEPLRKIQSLGDVLYTHYRYDMPEPATDLINRMQNASHRMQSLIQDLLAYSRISTQQQPFQPVSLNRLIGDVLTDLEMTVADKQATVTVENLPDITGDPVQLRQLFQNLISNSLKFSRPGFPPMIRIAARLVNYLDIPGEPATGQQQAFWEISVTDNGIGFNEKYTQRIFQLFQRLHGKNQYSGTGIGLAICKRVVDNHKGFITTTSRSGEGSVFRVYLPEKV</sequence>
<dbReference type="InterPro" id="IPR036097">
    <property type="entry name" value="HisK_dim/P_sf"/>
</dbReference>
<dbReference type="PROSITE" id="PS50109">
    <property type="entry name" value="HIS_KIN"/>
    <property type="match status" value="1"/>
</dbReference>
<dbReference type="SMART" id="SM00091">
    <property type="entry name" value="PAS"/>
    <property type="match status" value="5"/>
</dbReference>
<dbReference type="InterPro" id="IPR005467">
    <property type="entry name" value="His_kinase_dom"/>
</dbReference>
<dbReference type="SUPFAM" id="SSF55785">
    <property type="entry name" value="PYP-like sensor domain (PAS domain)"/>
    <property type="match status" value="5"/>
</dbReference>
<dbReference type="Gene3D" id="3.30.565.10">
    <property type="entry name" value="Histidine kinase-like ATPase, C-terminal domain"/>
    <property type="match status" value="1"/>
</dbReference>